<protein>
    <submittedName>
        <fullName evidence="2">Uncharacterized protein</fullName>
    </submittedName>
</protein>
<dbReference type="EMBL" id="JAKLTY010000002">
    <property type="protein sequence ID" value="MCG2625650.1"/>
    <property type="molecule type" value="Genomic_DNA"/>
</dbReference>
<dbReference type="Proteomes" id="UP001139054">
    <property type="component" value="Unassembled WGS sequence"/>
</dbReference>
<keyword evidence="4" id="KW-1185">Reference proteome</keyword>
<dbReference type="AlphaFoldDB" id="A0A9X1U5J7"/>
<evidence type="ECO:0000313" key="4">
    <source>
        <dbReference type="Proteomes" id="UP001139012"/>
    </source>
</evidence>
<feature type="transmembrane region" description="Helical" evidence="1">
    <location>
        <begin position="30"/>
        <end position="48"/>
    </location>
</feature>
<evidence type="ECO:0000313" key="5">
    <source>
        <dbReference type="Proteomes" id="UP001139054"/>
    </source>
</evidence>
<sequence length="115" mass="12404">MANIINYFSLWTTVPELGGSSGQSRVRQPLILLGVLLGALAKVVYDWLTSQASASLSWSSFAVAAIAGLVAFPYLYEKAGLNRGQLTLAKWLVAFQNGFFWSVAMDAISKLHGHG</sequence>
<gene>
    <name evidence="3" type="ORF">L6637_06870</name>
    <name evidence="2" type="ORF">L6654_03355</name>
</gene>
<dbReference type="Proteomes" id="UP001139012">
    <property type="component" value="Unassembled WGS sequence"/>
</dbReference>
<proteinExistence type="predicted"/>
<keyword evidence="1" id="KW-1133">Transmembrane helix</keyword>
<evidence type="ECO:0000313" key="2">
    <source>
        <dbReference type="EMBL" id="MCG2625650.1"/>
    </source>
</evidence>
<evidence type="ECO:0000256" key="1">
    <source>
        <dbReference type="SAM" id="Phobius"/>
    </source>
</evidence>
<dbReference type="RefSeq" id="WP_237858972.1">
    <property type="nucleotide sequence ID" value="NZ_JAKLTY010000002.1"/>
</dbReference>
<feature type="transmembrane region" description="Helical" evidence="1">
    <location>
        <begin position="54"/>
        <end position="76"/>
    </location>
</feature>
<dbReference type="EMBL" id="JAKLUA010000001">
    <property type="protein sequence ID" value="MCG2666663.1"/>
    <property type="molecule type" value="Genomic_DNA"/>
</dbReference>
<keyword evidence="1" id="KW-0472">Membrane</keyword>
<name>A0A9X1U5J7_9BRAD</name>
<accession>A0A9X1U5J7</accession>
<keyword evidence="1" id="KW-0812">Transmembrane</keyword>
<organism evidence="2 5">
    <name type="scientific">Bradyrhizobium zhengyangense</name>
    <dbReference type="NCBI Taxonomy" id="2911009"/>
    <lineage>
        <taxon>Bacteria</taxon>
        <taxon>Pseudomonadati</taxon>
        <taxon>Pseudomonadota</taxon>
        <taxon>Alphaproteobacteria</taxon>
        <taxon>Hyphomicrobiales</taxon>
        <taxon>Nitrobacteraceae</taxon>
        <taxon>Bradyrhizobium</taxon>
    </lineage>
</organism>
<reference evidence="2" key="1">
    <citation type="submission" date="2022-01" db="EMBL/GenBank/DDBJ databases">
        <title>Genome sequnece data of strain Bradyrhizobium sp. nov.</title>
        <authorList>
            <person name="Zhang J."/>
        </authorList>
    </citation>
    <scope>NUCLEOTIDE SEQUENCE</scope>
    <source>
        <strain evidence="3">WYCCWR 12774</strain>
        <strain evidence="2">WYCCWR 13023</strain>
    </source>
</reference>
<comment type="caution">
    <text evidence="2">The sequence shown here is derived from an EMBL/GenBank/DDBJ whole genome shotgun (WGS) entry which is preliminary data.</text>
</comment>
<evidence type="ECO:0000313" key="3">
    <source>
        <dbReference type="EMBL" id="MCG2666663.1"/>
    </source>
</evidence>